<dbReference type="Proteomes" id="UP000789396">
    <property type="component" value="Unassembled WGS sequence"/>
</dbReference>
<evidence type="ECO:0000313" key="2">
    <source>
        <dbReference type="Proteomes" id="UP000789396"/>
    </source>
</evidence>
<accession>A0A9N9AM11</accession>
<proteinExistence type="predicted"/>
<organism evidence="1 2">
    <name type="scientific">Racocetra fulgida</name>
    <dbReference type="NCBI Taxonomy" id="60492"/>
    <lineage>
        <taxon>Eukaryota</taxon>
        <taxon>Fungi</taxon>
        <taxon>Fungi incertae sedis</taxon>
        <taxon>Mucoromycota</taxon>
        <taxon>Glomeromycotina</taxon>
        <taxon>Glomeromycetes</taxon>
        <taxon>Diversisporales</taxon>
        <taxon>Gigasporaceae</taxon>
        <taxon>Racocetra</taxon>
    </lineage>
</organism>
<gene>
    <name evidence="1" type="ORF">RFULGI_LOCUS3981</name>
</gene>
<name>A0A9N9AM11_9GLOM</name>
<comment type="caution">
    <text evidence="1">The sequence shown here is derived from an EMBL/GenBank/DDBJ whole genome shotgun (WGS) entry which is preliminary data.</text>
</comment>
<sequence length="64" mass="7409">MSLPVTHLSIVDLDENDPYYNLYNDVLLEYQTPPTFLTENQDQLLFDLNSLSPWQPSLPLISLN</sequence>
<evidence type="ECO:0000313" key="1">
    <source>
        <dbReference type="EMBL" id="CAG8535392.1"/>
    </source>
</evidence>
<dbReference type="AlphaFoldDB" id="A0A9N9AM11"/>
<protein>
    <submittedName>
        <fullName evidence="1">511_t:CDS:1</fullName>
    </submittedName>
</protein>
<keyword evidence="2" id="KW-1185">Reference proteome</keyword>
<reference evidence="1" key="1">
    <citation type="submission" date="2021-06" db="EMBL/GenBank/DDBJ databases">
        <authorList>
            <person name="Kallberg Y."/>
            <person name="Tangrot J."/>
            <person name="Rosling A."/>
        </authorList>
    </citation>
    <scope>NUCLEOTIDE SEQUENCE</scope>
    <source>
        <strain evidence="1">IN212</strain>
    </source>
</reference>
<dbReference type="OrthoDB" id="2304203at2759"/>
<dbReference type="EMBL" id="CAJVPZ010003758">
    <property type="protein sequence ID" value="CAG8535392.1"/>
    <property type="molecule type" value="Genomic_DNA"/>
</dbReference>